<protein>
    <submittedName>
        <fullName evidence="5">Bifunctional 2',3'-cyclic-nucleotide 2'-phosphodiesterase/3'-nucleotidase</fullName>
    </submittedName>
</protein>
<organism evidence="5 6">
    <name type="scientific">Halovulum marinum</name>
    <dbReference type="NCBI Taxonomy" id="2662447"/>
    <lineage>
        <taxon>Bacteria</taxon>
        <taxon>Pseudomonadati</taxon>
        <taxon>Pseudomonadota</taxon>
        <taxon>Alphaproteobacteria</taxon>
        <taxon>Rhodobacterales</taxon>
        <taxon>Paracoccaceae</taxon>
        <taxon>Halovulum</taxon>
    </lineage>
</organism>
<dbReference type="InterPro" id="IPR006179">
    <property type="entry name" value="5_nucleotidase/apyrase"/>
</dbReference>
<dbReference type="NCBIfam" id="NF006938">
    <property type="entry name" value="PRK09420.1"/>
    <property type="match status" value="1"/>
</dbReference>
<keyword evidence="2" id="KW-0547">Nucleotide-binding</keyword>
<feature type="domain" description="Calcineurin-like phosphoesterase" evidence="3">
    <location>
        <begin position="27"/>
        <end position="265"/>
    </location>
</feature>
<evidence type="ECO:0000259" key="3">
    <source>
        <dbReference type="Pfam" id="PF00149"/>
    </source>
</evidence>
<proteinExistence type="inferred from homology"/>
<dbReference type="InterPro" id="IPR029052">
    <property type="entry name" value="Metallo-depent_PP-like"/>
</dbReference>
<dbReference type="EMBL" id="WIND01000002">
    <property type="protein sequence ID" value="MSU88639.1"/>
    <property type="molecule type" value="Genomic_DNA"/>
</dbReference>
<dbReference type="Proteomes" id="UP000474957">
    <property type="component" value="Unassembled WGS sequence"/>
</dbReference>
<evidence type="ECO:0000256" key="1">
    <source>
        <dbReference type="ARBA" id="ARBA00022729"/>
    </source>
</evidence>
<dbReference type="PRINTS" id="PR01607">
    <property type="entry name" value="APYRASEFAMLY"/>
</dbReference>
<evidence type="ECO:0000313" key="5">
    <source>
        <dbReference type="EMBL" id="MSU88639.1"/>
    </source>
</evidence>
<keyword evidence="6" id="KW-1185">Reference proteome</keyword>
<name>A0A6L5YXE7_9RHOB</name>
<dbReference type="InterPro" id="IPR008334">
    <property type="entry name" value="5'-Nucleotdase_C"/>
</dbReference>
<feature type="domain" description="5'-Nucleotidase C-terminal" evidence="4">
    <location>
        <begin position="375"/>
        <end position="558"/>
    </location>
</feature>
<gene>
    <name evidence="5" type="ORF">GE300_03265</name>
</gene>
<dbReference type="GO" id="GO:0009166">
    <property type="term" value="P:nucleotide catabolic process"/>
    <property type="evidence" value="ECO:0007669"/>
    <property type="project" value="InterPro"/>
</dbReference>
<accession>A0A6L5YXE7</accession>
<evidence type="ECO:0000313" key="6">
    <source>
        <dbReference type="Proteomes" id="UP000474957"/>
    </source>
</evidence>
<dbReference type="InterPro" id="IPR036907">
    <property type="entry name" value="5'-Nucleotdase_C_sf"/>
</dbReference>
<dbReference type="GO" id="GO:0030288">
    <property type="term" value="C:outer membrane-bounded periplasmic space"/>
    <property type="evidence" value="ECO:0007669"/>
    <property type="project" value="TreeGrafter"/>
</dbReference>
<dbReference type="InterPro" id="IPR004843">
    <property type="entry name" value="Calcineurin-like_PHP"/>
</dbReference>
<dbReference type="PANTHER" id="PTHR11575:SF6">
    <property type="entry name" value="2',3'-CYCLIC-NUCLEOTIDE 2'-PHOSPHODIESTERASE_3'-NUCLEOTIDASE"/>
    <property type="match status" value="1"/>
</dbReference>
<keyword evidence="2" id="KW-0378">Hydrolase</keyword>
<sequence length="639" mass="67329">MRAPLRQIRAKGQALTTEYPPCARIMLRVLATTDLHMQVRGWDYTADRAAPGMGLARLASLIGAARAESPNSLTVDCGDHLQGNPMGDLFAGGPGPHPMFAAMAAAGIEVTTLGNHDFNYGVEALENALETAPFPVVCANVARGALAAGAQDDPLLLPAWTILDRRVTDAEGRAHALRIGLIGLCPPQILNWDARLLAGRVGARDMIDAAAAHVPRLRAAGADIVIALSHSGIQPGPRRPLQEQASLQLGRVPGIDAIVAGHQHRLFPGPEFAPGGGIDPRAGTLHGVPAVMPGFWGTHLGVLDLALQRGPQGWRVDGHTSALRPVAERGADGALVPLVPESPAVLRATAAAHARTLTHIHEPIGRVTAPVTSHFALVADDPAVQLVARAQAWAVARALRGSAQAELPLVSITSPFKAGGRAGPDHYHDIAAGPLRLRDAADLYLFPNAACALLLNGAQLADWLERSASLFRQAVPGARDVPLLAPGVATYNFDIAHGLRYAIDLSQPARFDADGQRVAPAASRIRGLCHRGRPVAPDDRFVVASNSYRVGGGGDFPIPADAPRLLETEETNRDMLVRWIRAQPAVDPTPAPGWDFTPVAGASVVFDSAPEADPATAPRRRIERAGAAPGGFARFRLHL</sequence>
<comment type="caution">
    <text evidence="5">The sequence shown here is derived from an EMBL/GenBank/DDBJ whole genome shotgun (WGS) entry which is preliminary data.</text>
</comment>
<dbReference type="Gene3D" id="3.90.780.10">
    <property type="entry name" value="5'-Nucleotidase, C-terminal domain"/>
    <property type="match status" value="1"/>
</dbReference>
<dbReference type="Gene3D" id="3.60.21.10">
    <property type="match status" value="1"/>
</dbReference>
<dbReference type="GO" id="GO:0016787">
    <property type="term" value="F:hydrolase activity"/>
    <property type="evidence" value="ECO:0007669"/>
    <property type="project" value="UniProtKB-KW"/>
</dbReference>
<dbReference type="PANTHER" id="PTHR11575">
    <property type="entry name" value="5'-NUCLEOTIDASE-RELATED"/>
    <property type="match status" value="1"/>
</dbReference>
<evidence type="ECO:0000259" key="4">
    <source>
        <dbReference type="Pfam" id="PF02872"/>
    </source>
</evidence>
<reference evidence="5 6" key="1">
    <citation type="submission" date="2019-10" db="EMBL/GenBank/DDBJ databases">
        <title>Cognatihalovulum marinum gen. nov. sp. nov., a new member of the family Rhodobacteraceae isolated from deep seawater of the Northwest Indian Ocean.</title>
        <authorList>
            <person name="Ruan C."/>
            <person name="Wang J."/>
            <person name="Zheng X."/>
            <person name="Song L."/>
            <person name="Zhu Y."/>
            <person name="Huang Y."/>
            <person name="Lu Z."/>
            <person name="Du W."/>
            <person name="Huang L."/>
            <person name="Dai X."/>
        </authorList>
    </citation>
    <scope>NUCLEOTIDE SEQUENCE [LARGE SCALE GENOMIC DNA]</scope>
    <source>
        <strain evidence="5 6">2CG4</strain>
    </source>
</reference>
<dbReference type="GO" id="GO:0000166">
    <property type="term" value="F:nucleotide binding"/>
    <property type="evidence" value="ECO:0007669"/>
    <property type="project" value="UniProtKB-KW"/>
</dbReference>
<dbReference type="Pfam" id="PF02872">
    <property type="entry name" value="5_nucleotid_C"/>
    <property type="match status" value="1"/>
</dbReference>
<dbReference type="AlphaFoldDB" id="A0A6L5YXE7"/>
<dbReference type="SUPFAM" id="SSF56300">
    <property type="entry name" value="Metallo-dependent phosphatases"/>
    <property type="match status" value="1"/>
</dbReference>
<keyword evidence="1" id="KW-0732">Signal</keyword>
<comment type="similarity">
    <text evidence="2">Belongs to the 5'-nucleotidase family.</text>
</comment>
<dbReference type="Pfam" id="PF00149">
    <property type="entry name" value="Metallophos"/>
    <property type="match status" value="1"/>
</dbReference>
<dbReference type="SUPFAM" id="SSF55816">
    <property type="entry name" value="5'-nucleotidase (syn. UDP-sugar hydrolase), C-terminal domain"/>
    <property type="match status" value="1"/>
</dbReference>
<evidence type="ECO:0000256" key="2">
    <source>
        <dbReference type="RuleBase" id="RU362119"/>
    </source>
</evidence>